<protein>
    <recommendedName>
        <fullName evidence="4">Tetratricopeptide repeat protein</fullName>
    </recommendedName>
</protein>
<dbReference type="Gene3D" id="1.25.40.10">
    <property type="entry name" value="Tetratricopeptide repeat domain"/>
    <property type="match status" value="1"/>
</dbReference>
<keyword evidence="3" id="KW-1185">Reference proteome</keyword>
<organism evidence="2 3">
    <name type="scientific">Rhodohalobacter mucosus</name>
    <dbReference type="NCBI Taxonomy" id="2079485"/>
    <lineage>
        <taxon>Bacteria</taxon>
        <taxon>Pseudomonadati</taxon>
        <taxon>Balneolota</taxon>
        <taxon>Balneolia</taxon>
        <taxon>Balneolales</taxon>
        <taxon>Balneolaceae</taxon>
        <taxon>Rhodohalobacter</taxon>
    </lineage>
</organism>
<dbReference type="InterPro" id="IPR045921">
    <property type="entry name" value="DUF6340"/>
</dbReference>
<dbReference type="AlphaFoldDB" id="A0A316TPE9"/>
<evidence type="ECO:0000313" key="3">
    <source>
        <dbReference type="Proteomes" id="UP000245533"/>
    </source>
</evidence>
<reference evidence="2 3" key="1">
    <citation type="submission" date="2018-05" db="EMBL/GenBank/DDBJ databases">
        <title>Rhodohalobacter halophilus gen. nov., sp. nov., a moderately halophilic member of the family Balneolaceae.</title>
        <authorList>
            <person name="Liu Z.-W."/>
        </authorList>
    </citation>
    <scope>NUCLEOTIDE SEQUENCE [LARGE SCALE GENOMIC DNA]</scope>
    <source>
        <strain evidence="2 3">8A47</strain>
    </source>
</reference>
<dbReference type="EMBL" id="QGGB01000007">
    <property type="protein sequence ID" value="PWN06280.1"/>
    <property type="molecule type" value="Genomic_DNA"/>
</dbReference>
<dbReference type="InterPro" id="IPR011990">
    <property type="entry name" value="TPR-like_helical_dom_sf"/>
</dbReference>
<feature type="signal peptide" evidence="1">
    <location>
        <begin position="1"/>
        <end position="18"/>
    </location>
</feature>
<evidence type="ECO:0008006" key="4">
    <source>
        <dbReference type="Google" id="ProtNLM"/>
    </source>
</evidence>
<comment type="caution">
    <text evidence="2">The sequence shown here is derived from an EMBL/GenBank/DDBJ whole genome shotgun (WGS) entry which is preliminary data.</text>
</comment>
<dbReference type="Proteomes" id="UP000245533">
    <property type="component" value="Unassembled WGS sequence"/>
</dbReference>
<feature type="chain" id="PRO_5016306826" description="Tetratricopeptide repeat protein" evidence="1">
    <location>
        <begin position="19"/>
        <end position="345"/>
    </location>
</feature>
<keyword evidence="1" id="KW-0732">Signal</keyword>
<name>A0A316TPE9_9BACT</name>
<evidence type="ECO:0000313" key="2">
    <source>
        <dbReference type="EMBL" id="PWN06280.1"/>
    </source>
</evidence>
<gene>
    <name evidence="2" type="ORF">DDZ15_10665</name>
</gene>
<sequence length="345" mass="38855">MKQTLSVFLLMLFTGCSATNTLTLSVMEPAAVHLSPEVERVGVLNRTLSEEPQRALETLDQIFSVKGPELDSLGAEAGLDALKRELSMNNRFSDVVFVRAVWLENTPYGTFPSPLSWDHAERISRENDVQAIFSLEYYDTDSNIGYSTRTVMVEGPLGIEVPVLEHIAEVQTSLEAGWRVYDSEAMLIRDEFLTGDEVLTIGSGINPGEAVKALSGRTEAVQAVSREMGMAYAQRVLPYWIRVERDYFVKGNDQFELAKRRAQTGNWEGAGEIWFRQTLHSDPRIAGRAHYNMGIISEINGNLEEAIDWVRMAYEDYGEKRALDYLRILQNRLAADAVLKHQQTQ</sequence>
<evidence type="ECO:0000256" key="1">
    <source>
        <dbReference type="SAM" id="SignalP"/>
    </source>
</evidence>
<proteinExistence type="predicted"/>
<dbReference type="OrthoDB" id="632318at2"/>
<dbReference type="Pfam" id="PF19867">
    <property type="entry name" value="DUF6340"/>
    <property type="match status" value="1"/>
</dbReference>
<dbReference type="PROSITE" id="PS51257">
    <property type="entry name" value="PROKAR_LIPOPROTEIN"/>
    <property type="match status" value="1"/>
</dbReference>
<accession>A0A316TPE9</accession>
<dbReference type="RefSeq" id="WP_109647073.1">
    <property type="nucleotide sequence ID" value="NZ_QGGB01000007.1"/>
</dbReference>